<gene>
    <name evidence="4" type="ORF">N658DRAFT_524685</name>
</gene>
<keyword evidence="2" id="KW-0521">NADP</keyword>
<dbReference type="PANTHER" id="PTHR43618:SF18">
    <property type="entry name" value="SHORT CHAIN DEHYDROGENASE_REDUCTASE FAMILY (AFU_ORTHOLOGUE AFUA_5G12480)"/>
    <property type="match status" value="1"/>
</dbReference>
<dbReference type="InterPro" id="IPR036291">
    <property type="entry name" value="NAD(P)-bd_dom_sf"/>
</dbReference>
<comment type="caution">
    <text evidence="4">The sequence shown here is derived from an EMBL/GenBank/DDBJ whole genome shotgun (WGS) entry which is preliminary data.</text>
</comment>
<reference evidence="4" key="2">
    <citation type="submission" date="2023-05" db="EMBL/GenBank/DDBJ databases">
        <authorList>
            <consortium name="Lawrence Berkeley National Laboratory"/>
            <person name="Steindorff A."/>
            <person name="Hensen N."/>
            <person name="Bonometti L."/>
            <person name="Westerberg I."/>
            <person name="Brannstrom I.O."/>
            <person name="Guillou S."/>
            <person name="Cros-Aarteil S."/>
            <person name="Calhoun S."/>
            <person name="Haridas S."/>
            <person name="Kuo A."/>
            <person name="Mondo S."/>
            <person name="Pangilinan J."/>
            <person name="Riley R."/>
            <person name="Labutti K."/>
            <person name="Andreopoulos B."/>
            <person name="Lipzen A."/>
            <person name="Chen C."/>
            <person name="Yanf M."/>
            <person name="Daum C."/>
            <person name="Ng V."/>
            <person name="Clum A."/>
            <person name="Ohm R."/>
            <person name="Martin F."/>
            <person name="Silar P."/>
            <person name="Natvig D."/>
            <person name="Lalanne C."/>
            <person name="Gautier V."/>
            <person name="Ament-Velasquez S.L."/>
            <person name="Kruys A."/>
            <person name="Hutchinson M.I."/>
            <person name="Powell A.J."/>
            <person name="Barry K."/>
            <person name="Miller A.N."/>
            <person name="Grigoriev I.V."/>
            <person name="Debuchy R."/>
            <person name="Gladieux P."/>
            <person name="Thoren M.H."/>
            <person name="Johannesson H."/>
        </authorList>
    </citation>
    <scope>NUCLEOTIDE SEQUENCE</scope>
    <source>
        <strain evidence="4">CBS 757.83</strain>
    </source>
</reference>
<evidence type="ECO:0000313" key="5">
    <source>
        <dbReference type="Proteomes" id="UP001305647"/>
    </source>
</evidence>
<keyword evidence="3" id="KW-0560">Oxidoreductase</keyword>
<evidence type="ECO:0000256" key="2">
    <source>
        <dbReference type="ARBA" id="ARBA00022857"/>
    </source>
</evidence>
<dbReference type="PANTHER" id="PTHR43618">
    <property type="entry name" value="7-ALPHA-HYDROXYSTEROID DEHYDROGENASE"/>
    <property type="match status" value="1"/>
</dbReference>
<name>A0AAN6Q0J5_9PEZI</name>
<evidence type="ECO:0000256" key="3">
    <source>
        <dbReference type="ARBA" id="ARBA00023002"/>
    </source>
</evidence>
<reference evidence="4" key="1">
    <citation type="journal article" date="2023" name="Mol. Phylogenet. Evol.">
        <title>Genome-scale phylogeny and comparative genomics of the fungal order Sordariales.</title>
        <authorList>
            <person name="Hensen N."/>
            <person name="Bonometti L."/>
            <person name="Westerberg I."/>
            <person name="Brannstrom I.O."/>
            <person name="Guillou S."/>
            <person name="Cros-Aarteil S."/>
            <person name="Calhoun S."/>
            <person name="Haridas S."/>
            <person name="Kuo A."/>
            <person name="Mondo S."/>
            <person name="Pangilinan J."/>
            <person name="Riley R."/>
            <person name="LaButti K."/>
            <person name="Andreopoulos B."/>
            <person name="Lipzen A."/>
            <person name="Chen C."/>
            <person name="Yan M."/>
            <person name="Daum C."/>
            <person name="Ng V."/>
            <person name="Clum A."/>
            <person name="Steindorff A."/>
            <person name="Ohm R.A."/>
            <person name="Martin F."/>
            <person name="Silar P."/>
            <person name="Natvig D.O."/>
            <person name="Lalanne C."/>
            <person name="Gautier V."/>
            <person name="Ament-Velasquez S.L."/>
            <person name="Kruys A."/>
            <person name="Hutchinson M.I."/>
            <person name="Powell A.J."/>
            <person name="Barry K."/>
            <person name="Miller A.N."/>
            <person name="Grigoriev I.V."/>
            <person name="Debuchy R."/>
            <person name="Gladieux P."/>
            <person name="Hiltunen Thoren M."/>
            <person name="Johannesson H."/>
        </authorList>
    </citation>
    <scope>NUCLEOTIDE SEQUENCE</scope>
    <source>
        <strain evidence="4">CBS 757.83</strain>
    </source>
</reference>
<dbReference type="PRINTS" id="PR00081">
    <property type="entry name" value="GDHRDH"/>
</dbReference>
<dbReference type="SUPFAM" id="SSF51735">
    <property type="entry name" value="NAD(P)-binding Rossmann-fold domains"/>
    <property type="match status" value="1"/>
</dbReference>
<dbReference type="InterPro" id="IPR002347">
    <property type="entry name" value="SDR_fam"/>
</dbReference>
<evidence type="ECO:0000313" key="4">
    <source>
        <dbReference type="EMBL" id="KAK4100551.1"/>
    </source>
</evidence>
<dbReference type="InterPro" id="IPR052178">
    <property type="entry name" value="Sec_Metab_Biosynth_SDR"/>
</dbReference>
<sequence length="120" mass="11498">MVALITGGGTGIGLMMARALASAGAAPVYIVGRRLDVLQVAIAATPLSSAVLVPLCCDVTDKASLESVVSIVERDVGYLNLLVCNADTGGPPAVTVKGGAGAGAGAGAGSGAGGMTTLEE</sequence>
<dbReference type="Proteomes" id="UP001305647">
    <property type="component" value="Unassembled WGS sequence"/>
</dbReference>
<comment type="similarity">
    <text evidence="1">Belongs to the short-chain dehydrogenases/reductases (SDR) family.</text>
</comment>
<dbReference type="Gene3D" id="3.40.50.720">
    <property type="entry name" value="NAD(P)-binding Rossmann-like Domain"/>
    <property type="match status" value="1"/>
</dbReference>
<proteinExistence type="inferred from homology"/>
<accession>A0AAN6Q0J5</accession>
<protein>
    <submittedName>
        <fullName evidence="4">NAD(P)-binding protein</fullName>
    </submittedName>
</protein>
<evidence type="ECO:0000256" key="1">
    <source>
        <dbReference type="ARBA" id="ARBA00006484"/>
    </source>
</evidence>
<dbReference type="AlphaFoldDB" id="A0AAN6Q0J5"/>
<organism evidence="4 5">
    <name type="scientific">Parathielavia hyrcaniae</name>
    <dbReference type="NCBI Taxonomy" id="113614"/>
    <lineage>
        <taxon>Eukaryota</taxon>
        <taxon>Fungi</taxon>
        <taxon>Dikarya</taxon>
        <taxon>Ascomycota</taxon>
        <taxon>Pezizomycotina</taxon>
        <taxon>Sordariomycetes</taxon>
        <taxon>Sordariomycetidae</taxon>
        <taxon>Sordariales</taxon>
        <taxon>Chaetomiaceae</taxon>
        <taxon>Parathielavia</taxon>
    </lineage>
</organism>
<dbReference type="GO" id="GO:0016491">
    <property type="term" value="F:oxidoreductase activity"/>
    <property type="evidence" value="ECO:0007669"/>
    <property type="project" value="UniProtKB-KW"/>
</dbReference>
<dbReference type="EMBL" id="MU863640">
    <property type="protein sequence ID" value="KAK4100551.1"/>
    <property type="molecule type" value="Genomic_DNA"/>
</dbReference>
<keyword evidence="5" id="KW-1185">Reference proteome</keyword>
<dbReference type="Pfam" id="PF00106">
    <property type="entry name" value="adh_short"/>
    <property type="match status" value="1"/>
</dbReference>